<dbReference type="EMBL" id="JAZBJO010000027">
    <property type="protein sequence ID" value="MEE4596706.1"/>
    <property type="molecule type" value="Genomic_DNA"/>
</dbReference>
<comment type="caution">
    <text evidence="3">The sequence shown here is derived from an EMBL/GenBank/DDBJ whole genome shotgun (WGS) entry which is preliminary data.</text>
</comment>
<name>A0ABU7Q5P5_9ACTN</name>
<organism evidence="3 4">
    <name type="scientific">Streptomyces asiaticus subsp. ignotus</name>
    <dbReference type="NCBI Taxonomy" id="3098222"/>
    <lineage>
        <taxon>Bacteria</taxon>
        <taxon>Bacillati</taxon>
        <taxon>Actinomycetota</taxon>
        <taxon>Actinomycetes</taxon>
        <taxon>Kitasatosporales</taxon>
        <taxon>Streptomycetaceae</taxon>
        <taxon>Streptomyces</taxon>
        <taxon>Streptomyces violaceusniger group</taxon>
    </lineage>
</organism>
<feature type="region of interest" description="Disordered" evidence="1">
    <location>
        <begin position="33"/>
        <end position="63"/>
    </location>
</feature>
<accession>A0ABU7Q5P5</accession>
<protein>
    <recommendedName>
        <fullName evidence="5">LigA protein</fullName>
    </recommendedName>
</protein>
<feature type="signal peptide" evidence="2">
    <location>
        <begin position="1"/>
        <end position="38"/>
    </location>
</feature>
<feature type="compositionally biased region" description="Low complexity" evidence="1">
    <location>
        <begin position="33"/>
        <end position="57"/>
    </location>
</feature>
<evidence type="ECO:0000313" key="4">
    <source>
        <dbReference type="Proteomes" id="UP001354709"/>
    </source>
</evidence>
<feature type="chain" id="PRO_5046709196" description="LigA protein" evidence="2">
    <location>
        <begin position="39"/>
        <end position="421"/>
    </location>
</feature>
<evidence type="ECO:0008006" key="5">
    <source>
        <dbReference type="Google" id="ProtNLM"/>
    </source>
</evidence>
<keyword evidence="4" id="KW-1185">Reference proteome</keyword>
<keyword evidence="2" id="KW-0732">Signal</keyword>
<gene>
    <name evidence="3" type="ORF">V2J94_33280</name>
</gene>
<dbReference type="Proteomes" id="UP001354709">
    <property type="component" value="Unassembled WGS sequence"/>
</dbReference>
<proteinExistence type="predicted"/>
<evidence type="ECO:0000256" key="2">
    <source>
        <dbReference type="SAM" id="SignalP"/>
    </source>
</evidence>
<dbReference type="RefSeq" id="WP_330813488.1">
    <property type="nucleotide sequence ID" value="NZ_JAZBJO010000027.1"/>
</dbReference>
<evidence type="ECO:0000256" key="1">
    <source>
        <dbReference type="SAM" id="MobiDB-lite"/>
    </source>
</evidence>
<evidence type="ECO:0000313" key="3">
    <source>
        <dbReference type="EMBL" id="MEE4596706.1"/>
    </source>
</evidence>
<reference evidence="3 4" key="1">
    <citation type="submission" date="2023-11" db="EMBL/GenBank/DDBJ databases">
        <title>30 novel species of actinomycetes from the DSMZ collection.</title>
        <authorList>
            <person name="Nouioui I."/>
        </authorList>
    </citation>
    <scope>NUCLEOTIDE SEQUENCE [LARGE SCALE GENOMIC DNA]</scope>
    <source>
        <strain evidence="3 4">DSM 41524</strain>
    </source>
</reference>
<sequence length="421" mass="43127">MERTAGRPGTRRTRLRTAVAVCAVALGTLATLGTPANAAPGTTPGTTTSAAPSASSDRAVRADTPWKLRTPLSETASRGFWDVAATGAKDAWAVGRRTDGAAGSAPLIRHWNGSAWTDVPAASTDGEAAQLEKVAAAAPDDAWAAGTLADGTSAPIVLQHWDGAKWTKVRHAAPAEGSLSFVGDLAAFGKKAAWLTSFDWDPNGGTQVSRLERWTGSAWQTVSLPAAPGGGEVQPWDITGTGPDDVWVTASAMTGEASVPLLYHWNGGGWTVREVPAPGEHPTGWVANHAVATGRNSVYVVGKTNDPQSPTATMAARWTGGRWRSLPALPVGEANAAGADGAGRPWIAGWAPGNPHAVLARWTGTEWATEELPADVTGHSEMSTVLGIAGVPGTRGVLAAGTAGCASDPVQCGVLVSRDLG</sequence>